<name>A0A6J5EW16_9BURK</name>
<reference evidence="4 5" key="1">
    <citation type="submission" date="2020-04" db="EMBL/GenBank/DDBJ databases">
        <authorList>
            <person name="De Canck E."/>
        </authorList>
    </citation>
    <scope>NUCLEOTIDE SEQUENCE [LARGE SCALE GENOMIC DNA]</scope>
    <source>
        <strain evidence="4 5">LMG 29542</strain>
    </source>
</reference>
<dbReference type="GO" id="GO:0003677">
    <property type="term" value="F:DNA binding"/>
    <property type="evidence" value="ECO:0007669"/>
    <property type="project" value="InterPro"/>
</dbReference>
<dbReference type="GO" id="GO:0005694">
    <property type="term" value="C:chromosome"/>
    <property type="evidence" value="ECO:0007669"/>
    <property type="project" value="TreeGrafter"/>
</dbReference>
<sequence length="329" mass="36153">MANKLKDRLMARTANLAEKVEAAAADRPSIADQRPMTMPGQLGAFRLEAQRYQRQIDELAAELEKARKSGAVIEIPLDLLVEVPGRRRALTPEQKIELRENLRHNKLTHPITVRPLPDGRFEVISGHNRTDQYRELRRDKISAVPIEMSDAEASASAFYANLLQSDLSDYEKFVGFQDLLERTGKTQAEIAADSGISENTLSRLMAFVDLPPTAIEIIRTVPHCIGSSAVSQLGAIAREGKADAVLNAVKALAEGRVTQDAAVRMARDGEVRVKATRPTPVSIKSGKTTYCTVIAANKTLRIDFKTEEARAAVEEAVKKILSEFAAGDR</sequence>
<dbReference type="EMBL" id="CADIKH010000048">
    <property type="protein sequence ID" value="CAB3770769.1"/>
    <property type="molecule type" value="Genomic_DNA"/>
</dbReference>
<dbReference type="PANTHER" id="PTHR33375:SF1">
    <property type="entry name" value="CHROMOSOME-PARTITIONING PROTEIN PARB-RELATED"/>
    <property type="match status" value="1"/>
</dbReference>
<dbReference type="AlphaFoldDB" id="A0A6J5EW16"/>
<dbReference type="NCBIfam" id="TIGR00180">
    <property type="entry name" value="parB_part"/>
    <property type="match status" value="1"/>
</dbReference>
<dbReference type="Gene3D" id="1.10.10.2830">
    <property type="match status" value="1"/>
</dbReference>
<evidence type="ECO:0000256" key="2">
    <source>
        <dbReference type="SAM" id="Coils"/>
    </source>
</evidence>
<dbReference type="RefSeq" id="WP_175231818.1">
    <property type="nucleotide sequence ID" value="NZ_CADIKH010000048.1"/>
</dbReference>
<keyword evidence="5" id="KW-1185">Reference proteome</keyword>
<evidence type="ECO:0000313" key="5">
    <source>
        <dbReference type="Proteomes" id="UP000494363"/>
    </source>
</evidence>
<dbReference type="InterPro" id="IPR003115">
    <property type="entry name" value="ParB_N"/>
</dbReference>
<dbReference type="Proteomes" id="UP000494363">
    <property type="component" value="Unassembled WGS sequence"/>
</dbReference>
<dbReference type="SUPFAM" id="SSF110849">
    <property type="entry name" value="ParB/Sulfiredoxin"/>
    <property type="match status" value="1"/>
</dbReference>
<feature type="domain" description="ParB-like N-terminal" evidence="3">
    <location>
        <begin position="73"/>
        <end position="162"/>
    </location>
</feature>
<dbReference type="InterPro" id="IPR036086">
    <property type="entry name" value="ParB/Sulfiredoxin_sf"/>
</dbReference>
<evidence type="ECO:0000259" key="3">
    <source>
        <dbReference type="SMART" id="SM00470"/>
    </source>
</evidence>
<comment type="similarity">
    <text evidence="1">Belongs to the ParB family.</text>
</comment>
<dbReference type="SUPFAM" id="SSF109709">
    <property type="entry name" value="KorB DNA-binding domain-like"/>
    <property type="match status" value="1"/>
</dbReference>
<dbReference type="InterPro" id="IPR004437">
    <property type="entry name" value="ParB/RepB/Spo0J"/>
</dbReference>
<accession>A0A6J5EW16</accession>
<proteinExistence type="inferred from homology"/>
<organism evidence="4 5">
    <name type="scientific">Paraburkholderia humisilvae</name>
    <dbReference type="NCBI Taxonomy" id="627669"/>
    <lineage>
        <taxon>Bacteria</taxon>
        <taxon>Pseudomonadati</taxon>
        <taxon>Pseudomonadota</taxon>
        <taxon>Betaproteobacteria</taxon>
        <taxon>Burkholderiales</taxon>
        <taxon>Burkholderiaceae</taxon>
        <taxon>Paraburkholderia</taxon>
    </lineage>
</organism>
<evidence type="ECO:0000313" key="4">
    <source>
        <dbReference type="EMBL" id="CAB3770769.1"/>
    </source>
</evidence>
<gene>
    <name evidence="4" type="primary">noc_7</name>
    <name evidence="4" type="ORF">LMG29542_06437</name>
</gene>
<evidence type="ECO:0000256" key="1">
    <source>
        <dbReference type="ARBA" id="ARBA00006295"/>
    </source>
</evidence>
<protein>
    <submittedName>
        <fullName evidence="4">Nucleoid occlusion protein</fullName>
    </submittedName>
</protein>
<feature type="coiled-coil region" evidence="2">
    <location>
        <begin position="42"/>
        <end position="69"/>
    </location>
</feature>
<dbReference type="Gene3D" id="3.90.1530.30">
    <property type="match status" value="1"/>
</dbReference>
<keyword evidence="2" id="KW-0175">Coiled coil</keyword>
<dbReference type="PANTHER" id="PTHR33375">
    <property type="entry name" value="CHROMOSOME-PARTITIONING PROTEIN PARB-RELATED"/>
    <property type="match status" value="1"/>
</dbReference>
<dbReference type="InterPro" id="IPR050336">
    <property type="entry name" value="Chromosome_partition/occlusion"/>
</dbReference>
<dbReference type="GO" id="GO:0007059">
    <property type="term" value="P:chromosome segregation"/>
    <property type="evidence" value="ECO:0007669"/>
    <property type="project" value="TreeGrafter"/>
</dbReference>
<dbReference type="SMART" id="SM00470">
    <property type="entry name" value="ParB"/>
    <property type="match status" value="1"/>
</dbReference>
<dbReference type="Pfam" id="PF02195">
    <property type="entry name" value="ParB_N"/>
    <property type="match status" value="1"/>
</dbReference>